<reference evidence="3 4" key="1">
    <citation type="submission" date="2023-10" db="EMBL/GenBank/DDBJ databases">
        <title>Niallia locisalis sp.nov. isolated from a salt pond sample.</title>
        <authorList>
            <person name="Li X.-J."/>
            <person name="Dong L."/>
        </authorList>
    </citation>
    <scope>NUCLEOTIDE SEQUENCE [LARGE SCALE GENOMIC DNA]</scope>
    <source>
        <strain evidence="3 4">DSM 29761</strain>
    </source>
</reference>
<dbReference type="PANTHER" id="PTHR13947:SF37">
    <property type="entry name" value="LD18367P"/>
    <property type="match status" value="1"/>
</dbReference>
<evidence type="ECO:0000256" key="1">
    <source>
        <dbReference type="ARBA" id="ARBA00022679"/>
    </source>
</evidence>
<proteinExistence type="predicted"/>
<dbReference type="Gene3D" id="3.40.630.30">
    <property type="match status" value="1"/>
</dbReference>
<dbReference type="InterPro" id="IPR016181">
    <property type="entry name" value="Acyl_CoA_acyltransferase"/>
</dbReference>
<accession>A0ABZ2CB81</accession>
<evidence type="ECO:0000259" key="2">
    <source>
        <dbReference type="PROSITE" id="PS51186"/>
    </source>
</evidence>
<dbReference type="PROSITE" id="PS51186">
    <property type="entry name" value="GNAT"/>
    <property type="match status" value="1"/>
</dbReference>
<evidence type="ECO:0000313" key="4">
    <source>
        <dbReference type="Proteomes" id="UP001357223"/>
    </source>
</evidence>
<dbReference type="SUPFAM" id="SSF55729">
    <property type="entry name" value="Acyl-CoA N-acyltransferases (Nat)"/>
    <property type="match status" value="1"/>
</dbReference>
<dbReference type="EMBL" id="CP137640">
    <property type="protein sequence ID" value="WVX81000.1"/>
    <property type="molecule type" value="Genomic_DNA"/>
</dbReference>
<keyword evidence="4" id="KW-1185">Reference proteome</keyword>
<dbReference type="Pfam" id="PF00583">
    <property type="entry name" value="Acetyltransf_1"/>
    <property type="match status" value="1"/>
</dbReference>
<gene>
    <name evidence="3" type="ORF">R4Z09_27920</name>
</gene>
<dbReference type="Proteomes" id="UP001357223">
    <property type="component" value="Chromosome"/>
</dbReference>
<name>A0ABZ2CB81_9BACI</name>
<sequence>MEKIVVRDAEKAMYPSIREQRINAYREYIEVLPADHWNALKKSISSTIAEQEEVELIVALSGEKMVGSVALFPTKTNAYEGNIEELDYPEIRMLAVASDARGQGVASALISECIKRTKVKRFNRIGLHTGEFMKNAIDLYEKMGFQRLPQYDFIPANDGIIVRAYQLKFSEHE</sequence>
<dbReference type="CDD" id="cd04301">
    <property type="entry name" value="NAT_SF"/>
    <property type="match status" value="1"/>
</dbReference>
<dbReference type="InterPro" id="IPR050769">
    <property type="entry name" value="NAT_camello-type"/>
</dbReference>
<organism evidence="3 4">
    <name type="scientific">Niallia oryzisoli</name>
    <dbReference type="NCBI Taxonomy" id="1737571"/>
    <lineage>
        <taxon>Bacteria</taxon>
        <taxon>Bacillati</taxon>
        <taxon>Bacillota</taxon>
        <taxon>Bacilli</taxon>
        <taxon>Bacillales</taxon>
        <taxon>Bacillaceae</taxon>
        <taxon>Niallia</taxon>
    </lineage>
</organism>
<keyword evidence="1" id="KW-0808">Transferase</keyword>
<protein>
    <submittedName>
        <fullName evidence="3">GNAT family N-acetyltransferase</fullName>
    </submittedName>
</protein>
<dbReference type="InterPro" id="IPR000182">
    <property type="entry name" value="GNAT_dom"/>
</dbReference>
<feature type="domain" description="N-acetyltransferase" evidence="2">
    <location>
        <begin position="4"/>
        <end position="172"/>
    </location>
</feature>
<dbReference type="RefSeq" id="WP_338449930.1">
    <property type="nucleotide sequence ID" value="NZ_CP137640.1"/>
</dbReference>
<evidence type="ECO:0000313" key="3">
    <source>
        <dbReference type="EMBL" id="WVX81000.1"/>
    </source>
</evidence>
<dbReference type="PANTHER" id="PTHR13947">
    <property type="entry name" value="GNAT FAMILY N-ACETYLTRANSFERASE"/>
    <property type="match status" value="1"/>
</dbReference>